<proteinExistence type="predicted"/>
<dbReference type="EMBL" id="MT144257">
    <property type="protein sequence ID" value="QJA51367.1"/>
    <property type="molecule type" value="Genomic_DNA"/>
</dbReference>
<evidence type="ECO:0000313" key="1">
    <source>
        <dbReference type="EMBL" id="QJA51367.1"/>
    </source>
</evidence>
<dbReference type="AlphaFoldDB" id="A0A6H1ZVM1"/>
<protein>
    <submittedName>
        <fullName evidence="1">Uncharacterized protein</fullName>
    </submittedName>
</protein>
<reference evidence="1" key="1">
    <citation type="submission" date="2020-03" db="EMBL/GenBank/DDBJ databases">
        <title>The deep terrestrial virosphere.</title>
        <authorList>
            <person name="Holmfeldt K."/>
            <person name="Nilsson E."/>
            <person name="Simone D."/>
            <person name="Lopez-Fernandez M."/>
            <person name="Wu X."/>
            <person name="de Brujin I."/>
            <person name="Lundin D."/>
            <person name="Andersson A."/>
            <person name="Bertilsson S."/>
            <person name="Dopson M."/>
        </authorList>
    </citation>
    <scope>NUCLEOTIDE SEQUENCE</scope>
    <source>
        <strain evidence="1">TM448A02084</strain>
    </source>
</reference>
<gene>
    <name evidence="1" type="ORF">TM448A02084_0005</name>
</gene>
<organism evidence="1">
    <name type="scientific">viral metagenome</name>
    <dbReference type="NCBI Taxonomy" id="1070528"/>
    <lineage>
        <taxon>unclassified sequences</taxon>
        <taxon>metagenomes</taxon>
        <taxon>organismal metagenomes</taxon>
    </lineage>
</organism>
<accession>A0A6H1ZVM1</accession>
<name>A0A6H1ZVM1_9ZZZZ</name>
<sequence>MAYMQRRRLTVDADISGDDPWRYKLPRTGKFAAFEIDLECQRLNARTLNTVVYPLETQISKVELLREATRPIISLTGEQLDASNYWDFKRPNSRRYRQEAATGCALNLFLLGGRDMYDREYGYDMAKLGEVYLEVDHALTADATDKFDVSTSQITLYAWQWMGPGQPNFKGYFRTRQLAYWTTSGTSTIKTIEIPVGYPIRRIAVQAGTRARTLGATFSELEVIVNDGEYSPVHIKSCMDWVMAEVVEYGLHNLIGGIDYLVASTEMDLPYWWSYYQTVLAQNYGASGQPVINTHGITIPARLQATTAVAGEAMFTTRGWGFQKCLRIGFDHEHDGFDLLPTAGLGALDLQVTEATADYAARCFVQDVLTY</sequence>